<feature type="region of interest" description="Disordered" evidence="4">
    <location>
        <begin position="1"/>
        <end position="153"/>
    </location>
</feature>
<feature type="region of interest" description="Disordered" evidence="4">
    <location>
        <begin position="192"/>
        <end position="245"/>
    </location>
</feature>
<name>A0A1Y1KGK7_PHOPY</name>
<feature type="compositionally biased region" description="Low complexity" evidence="4">
    <location>
        <begin position="269"/>
        <end position="287"/>
    </location>
</feature>
<feature type="compositionally biased region" description="Basic and acidic residues" evidence="4">
    <location>
        <begin position="74"/>
        <end position="85"/>
    </location>
</feature>
<evidence type="ECO:0000256" key="3">
    <source>
        <dbReference type="SAM" id="Coils"/>
    </source>
</evidence>
<dbReference type="GO" id="GO:0005524">
    <property type="term" value="F:ATP binding"/>
    <property type="evidence" value="ECO:0007669"/>
    <property type="project" value="InterPro"/>
</dbReference>
<dbReference type="Pfam" id="PF00004">
    <property type="entry name" value="AAA"/>
    <property type="match status" value="1"/>
</dbReference>
<feature type="compositionally biased region" description="Polar residues" evidence="4">
    <location>
        <begin position="768"/>
        <end position="788"/>
    </location>
</feature>
<feature type="compositionally biased region" description="Polar residues" evidence="4">
    <location>
        <begin position="136"/>
        <end position="147"/>
    </location>
</feature>
<dbReference type="PANTHER" id="PTHR12784">
    <property type="entry name" value="STEERIN"/>
    <property type="match status" value="1"/>
</dbReference>
<dbReference type="InterPro" id="IPR027417">
    <property type="entry name" value="P-loop_NTPase"/>
</dbReference>
<feature type="compositionally biased region" description="Low complexity" evidence="4">
    <location>
        <begin position="548"/>
        <end position="564"/>
    </location>
</feature>
<dbReference type="PANTHER" id="PTHR12784:SF28">
    <property type="entry name" value="PROTEIN SICKIE"/>
    <property type="match status" value="1"/>
</dbReference>
<reference evidence="6" key="1">
    <citation type="journal article" date="2016" name="Sci. Rep.">
        <title>Molecular characterization of firefly nuptial gifts: a multi-omics approach sheds light on postcopulatory sexual selection.</title>
        <authorList>
            <person name="Al-Wathiqui N."/>
            <person name="Fallon T.R."/>
            <person name="South A."/>
            <person name="Weng J.K."/>
            <person name="Lewis S.M."/>
        </authorList>
    </citation>
    <scope>NUCLEOTIDE SEQUENCE</scope>
</reference>
<dbReference type="CDD" id="cd00009">
    <property type="entry name" value="AAA"/>
    <property type="match status" value="1"/>
</dbReference>
<feature type="compositionally biased region" description="Polar residues" evidence="4">
    <location>
        <begin position="229"/>
        <end position="245"/>
    </location>
</feature>
<evidence type="ECO:0000256" key="1">
    <source>
        <dbReference type="ARBA" id="ARBA00006255"/>
    </source>
</evidence>
<evidence type="ECO:0000256" key="4">
    <source>
        <dbReference type="SAM" id="MobiDB-lite"/>
    </source>
</evidence>
<feature type="region of interest" description="Disordered" evidence="4">
    <location>
        <begin position="1505"/>
        <end position="1534"/>
    </location>
</feature>
<protein>
    <recommendedName>
        <fullName evidence="5">AAA+ ATPase domain-containing protein</fullName>
    </recommendedName>
</protein>
<dbReference type="InterPro" id="IPR039041">
    <property type="entry name" value="Nav/unc-53"/>
</dbReference>
<dbReference type="InterPro" id="IPR057126">
    <property type="entry name" value="NAV1-like_ubiquitin-like"/>
</dbReference>
<feature type="region of interest" description="Disordered" evidence="4">
    <location>
        <begin position="946"/>
        <end position="975"/>
    </location>
</feature>
<dbReference type="SUPFAM" id="SSF52540">
    <property type="entry name" value="P-loop containing nucleoside triphosphate hydrolases"/>
    <property type="match status" value="1"/>
</dbReference>
<comment type="similarity">
    <text evidence="1">Belongs to the Nav/unc-53 family.</text>
</comment>
<dbReference type="GO" id="GO:0022008">
    <property type="term" value="P:neurogenesis"/>
    <property type="evidence" value="ECO:0007669"/>
    <property type="project" value="InterPro"/>
</dbReference>
<dbReference type="Pfam" id="PF23092">
    <property type="entry name" value="Ubiquitin_6"/>
    <property type="match status" value="1"/>
</dbReference>
<feature type="compositionally biased region" description="Low complexity" evidence="4">
    <location>
        <begin position="723"/>
        <end position="733"/>
    </location>
</feature>
<dbReference type="SMART" id="SM00382">
    <property type="entry name" value="AAA"/>
    <property type="match status" value="1"/>
</dbReference>
<feature type="region of interest" description="Disordered" evidence="4">
    <location>
        <begin position="268"/>
        <end position="309"/>
    </location>
</feature>
<feature type="region of interest" description="Disordered" evidence="4">
    <location>
        <begin position="768"/>
        <end position="803"/>
    </location>
</feature>
<dbReference type="Pfam" id="PF25408">
    <property type="entry name" value="AAA_lid_NAV1"/>
    <property type="match status" value="1"/>
</dbReference>
<accession>A0A1Y1KGK7</accession>
<sequence length="1534" mass="165323">MTPNRSLVGAHKGGSSIPLPGSALPSRKCPPDKIRPVAGSSRATSPAMSMIPRVPPPPAVNSPYQSPPQQKNSMLDKLKLFKSGDRPTPTPTGKRTSSSSGVSSARSERSDSSVSLDPNSDIKPVRNNSRIKQRPQKNVTSKSSPVSNKKELKVTKTAVEVEKHAQKVAGLSVTKLTESKMKAPVCKSDVGLNKNLPQGPPTLAPGTGIPKPTAAIKGTSKVPREDKNTSAIKSPTTISRESSQASIAIPKATVALVSPMKNNIDHQLSESSHSASTGHHSNSSDSSVIYKPSSESGSEHTNIIPNRKEPLEYLSDVTEQNRHLDQIPEKPLSHINIVVNHVREGSQGDDDLVSMNVEPMRPLFRGYCSTLTLPGRSRNYATVPDTSDYCEISLANGYLSDGEVLRNPSSRDLCDGYMSEGGTALYSRRLQAMPAHITNGNPRVPGSLTVLTEQSSRRGRVEEPPPPPAPRVSSRSSRNAAQIQDGKHGQWKRYTDSPGVGSPPPPPAPAPSSPTGSRRERRSSPHGSKEKSSKVRGVPQSFGYIKRNSNSNGTNGTCSVNGTSPPATAAATQNSSGKTAQVSAVPRTKVKVSGGTQTCSSDLQQPQKTQYKSYSLTGNTANQLSQSVRERLLMGSQSLPKGAGSGQEYGLVLRQARVKASDGSLSDTQVVDVSSPYAPWLRHSNTYSVAPRLSETDSLESLSSIPGHRGSLTHTRLLRDSPSRLSRSNSIRSTKSEKLYPSMLHRNTEPDTEPYYCLPVGAVLSHWSQPTSPAPGSTRTFPLSPTHSTPRHSIPKNDDVHGSSISLVSTASSLYSSAEEKQAHEIRKLRRELTEAQEKVQTLTSQLSTNAHVVAAFEQSLSSMTQRLQNLTATAEKKDSELSELKAAMESLRAQSSQVGIGLGLARQPSSDSVSSLSSACSLEKHEKKKKKGWLRSSFTKAFSRNAKVTKVQTQQTESENERQPSPPPPAPIDSGAEVAELQKQLREKDLVLTDIRLEALSSAHQLESLKDTVMKMRSEMLNLKQNNERLQRLVGGSTTVPPDVVNSGTMDPINDLIAIEEPPPEVEPDGKRIVLTVYLGQPHCFEKYYVEHYGSDGNGINATGEIAIAHTSVGAATSWSQLDNAVRRAFKQHVARLDPGGGLGLGGDSIACYKLGESERRFDSTSQPPHLLPFGYVIGCVTSLHIVLQPVAALAFEALIPKGVAQRFVSLLSEHRRLVLCGAPGTGKTHLATRLAEFHAQSLGRDPAEAVATFNCDNKSGKELRQYLNHLGEQAATGDNNVLPCVVVLDNLHKAGPLADALGSLPRNLPCLLGTMAQSACSATSLQLQHGFRWVLVAPHMEPARGLLGRVLRRRLASLELEQGLQPELAAVLGWLPRVWQHLNAFLETHSSGDVAIGPRLFLGCPLELDAARAWFADVWNYSIAPYLREAAREGLQLYGRRAPWTDPCQFILETYPWPGAPPQGLTSITARDIGIDTGPSSQADNDGDPLLNMLMRLQEAANYSSPHSNDSDCNSLDSTMTHDGNIGTESVS</sequence>
<dbReference type="Gene3D" id="3.40.50.300">
    <property type="entry name" value="P-loop containing nucleotide triphosphate hydrolases"/>
    <property type="match status" value="1"/>
</dbReference>
<dbReference type="InterPro" id="IPR057568">
    <property type="entry name" value="CortBP2_NAV1-like_AAA_lid"/>
</dbReference>
<feature type="compositionally biased region" description="Polar residues" evidence="4">
    <location>
        <begin position="570"/>
        <end position="582"/>
    </location>
</feature>
<feature type="region of interest" description="Disordered" evidence="4">
    <location>
        <begin position="700"/>
        <end position="738"/>
    </location>
</feature>
<feature type="coiled-coil region" evidence="3">
    <location>
        <begin position="1007"/>
        <end position="1034"/>
    </location>
</feature>
<dbReference type="GO" id="GO:0016887">
    <property type="term" value="F:ATP hydrolysis activity"/>
    <property type="evidence" value="ECO:0007669"/>
    <property type="project" value="InterPro"/>
</dbReference>
<proteinExistence type="inferred from homology"/>
<feature type="compositionally biased region" description="Polar residues" evidence="4">
    <location>
        <begin position="594"/>
        <end position="604"/>
    </location>
</feature>
<evidence type="ECO:0000259" key="5">
    <source>
        <dbReference type="SMART" id="SM00382"/>
    </source>
</evidence>
<feature type="compositionally biased region" description="Pro residues" evidence="4">
    <location>
        <begin position="501"/>
        <end position="512"/>
    </location>
</feature>
<dbReference type="EMBL" id="GEZM01088825">
    <property type="protein sequence ID" value="JAV57877.1"/>
    <property type="molecule type" value="Transcribed_RNA"/>
</dbReference>
<evidence type="ECO:0000256" key="2">
    <source>
        <dbReference type="ARBA" id="ARBA00023054"/>
    </source>
</evidence>
<feature type="region of interest" description="Disordered" evidence="4">
    <location>
        <begin position="453"/>
        <end position="604"/>
    </location>
</feature>
<feature type="compositionally biased region" description="Polar residues" evidence="4">
    <location>
        <begin position="293"/>
        <end position="304"/>
    </location>
</feature>
<organism evidence="6">
    <name type="scientific">Photinus pyralis</name>
    <name type="common">Common eastern firefly</name>
    <name type="synonym">Lampyris pyralis</name>
    <dbReference type="NCBI Taxonomy" id="7054"/>
    <lineage>
        <taxon>Eukaryota</taxon>
        <taxon>Metazoa</taxon>
        <taxon>Ecdysozoa</taxon>
        <taxon>Arthropoda</taxon>
        <taxon>Hexapoda</taxon>
        <taxon>Insecta</taxon>
        <taxon>Pterygota</taxon>
        <taxon>Neoptera</taxon>
        <taxon>Endopterygota</taxon>
        <taxon>Coleoptera</taxon>
        <taxon>Polyphaga</taxon>
        <taxon>Elateriformia</taxon>
        <taxon>Elateroidea</taxon>
        <taxon>Lampyridae</taxon>
        <taxon>Lampyrinae</taxon>
        <taxon>Photinus</taxon>
    </lineage>
</organism>
<feature type="coiled-coil region" evidence="3">
    <location>
        <begin position="819"/>
        <end position="895"/>
    </location>
</feature>
<keyword evidence="2 3" id="KW-0175">Coiled coil</keyword>
<feature type="domain" description="AAA+ ATPase" evidence="5">
    <location>
        <begin position="1215"/>
        <end position="1363"/>
    </location>
</feature>
<dbReference type="InterPro" id="IPR003959">
    <property type="entry name" value="ATPase_AAA_core"/>
</dbReference>
<evidence type="ECO:0000313" key="6">
    <source>
        <dbReference type="EMBL" id="JAV57877.1"/>
    </source>
</evidence>
<dbReference type="FunFam" id="3.40.50.300:FF:003050">
    <property type="entry name" value="AAA protein"/>
    <property type="match status" value="1"/>
</dbReference>
<dbReference type="InterPro" id="IPR003593">
    <property type="entry name" value="AAA+_ATPase"/>
</dbReference>